<evidence type="ECO:0000313" key="4">
    <source>
        <dbReference type="Proteomes" id="UP000648663"/>
    </source>
</evidence>
<reference evidence="4" key="2">
    <citation type="journal article" date="2019" name="Int. J. Syst. Evol. Microbiol.">
        <title>The Global Catalogue of Microorganisms (GCM) 10K type strain sequencing project: providing services to taxonomists for standard genome sequencing and annotation.</title>
        <authorList>
            <consortium name="The Broad Institute Genomics Platform"/>
            <consortium name="The Broad Institute Genome Sequencing Center for Infectious Disease"/>
            <person name="Wu L."/>
            <person name="Ma J."/>
        </authorList>
    </citation>
    <scope>NUCLEOTIDE SEQUENCE [LARGE SCALE GENOMIC DNA]</scope>
    <source>
        <strain evidence="4">CGMCC 4.5581</strain>
    </source>
</reference>
<proteinExistence type="predicted"/>
<dbReference type="SUPFAM" id="SSF52540">
    <property type="entry name" value="P-loop containing nucleoside triphosphate hydrolases"/>
    <property type="match status" value="1"/>
</dbReference>
<gene>
    <name evidence="2" type="ORF">FB380_000051</name>
    <name evidence="1" type="ORF">GCM10011589_22420</name>
</gene>
<keyword evidence="4" id="KW-1185">Reference proteome</keyword>
<dbReference type="InterPro" id="IPR059206">
    <property type="entry name" value="Sll1717-like"/>
</dbReference>
<evidence type="ECO:0000313" key="1">
    <source>
        <dbReference type="EMBL" id="GGL65744.1"/>
    </source>
</evidence>
<dbReference type="Proteomes" id="UP000648663">
    <property type="component" value="Unassembled WGS sequence"/>
</dbReference>
<dbReference type="NCBIfam" id="NF047389">
    <property type="entry name" value="ATPase_Sll1717"/>
    <property type="match status" value="1"/>
</dbReference>
<evidence type="ECO:0000313" key="3">
    <source>
        <dbReference type="Proteomes" id="UP000552836"/>
    </source>
</evidence>
<protein>
    <submittedName>
        <fullName evidence="2">Uncharacterized protein</fullName>
    </submittedName>
</protein>
<dbReference type="InterPro" id="IPR027417">
    <property type="entry name" value="P-loop_NTPase"/>
</dbReference>
<sequence>MAKAQDRRLRGSFTLGGEQAEADPLLTDGFFESGQFLAAASQQDPRCFLVGRTGVGKSAVLQRLEQQDYQHVIRITPEDLSLPYIADLGVLQYLNALNVHLDPLFIALWKHVLLIEIIRKRYKVDTPAAKQNFLSTLMDKIRRDRSKAAALEYLEEFEGKFWCETDERVKDITTRFENQIRDEAGGDLSLPGIGGAKATTSDAETRSTETRVEQAERFQRIVNETQLPRLNKMITVLDEDILDDPQNYTLIVIDDLDRDWADEQVANALIRCLFRAVIDLKRVRNLKILVGLRTNIFQALDFGAKTGGQEEKFRSLTMQLRWTPADMEALLSARARAAAALHDLPSISGVKDLLPATNKTRGNALEYVLRRTLLRPRDAVAYFNECLALTGGKPRITWDMIHSAERPYSKNRLLALRDEWKPNYPGIERVFQAFEATPVLLDRDRCRQIFEDVALLTTDPSFAGSRWITSLTEPIWNARADDSWEDMYSAIVALLFEVGFLGCGAGARGEVVFAQDDSSYLAIRSNLERCTIFSVHPAFRSALDIRHD</sequence>
<dbReference type="RefSeq" id="WP_166753333.1">
    <property type="nucleotide sequence ID" value="NZ_BAABJU010000007.1"/>
</dbReference>
<reference evidence="1" key="4">
    <citation type="submission" date="2024-05" db="EMBL/GenBank/DDBJ databases">
        <authorList>
            <person name="Sun Q."/>
            <person name="Zhou Y."/>
        </authorList>
    </citation>
    <scope>NUCLEOTIDE SEQUENCE</scope>
    <source>
        <strain evidence="1">CGMCC 4.5581</strain>
    </source>
</reference>
<name>A0A846LJW9_9ACTN</name>
<organism evidence="2 3">
    <name type="scientific">Modestobacter marinus</name>
    <dbReference type="NCBI Taxonomy" id="477641"/>
    <lineage>
        <taxon>Bacteria</taxon>
        <taxon>Bacillati</taxon>
        <taxon>Actinomycetota</taxon>
        <taxon>Actinomycetes</taxon>
        <taxon>Geodermatophilales</taxon>
        <taxon>Geodermatophilaceae</taxon>
        <taxon>Modestobacter</taxon>
    </lineage>
</organism>
<evidence type="ECO:0000313" key="2">
    <source>
        <dbReference type="EMBL" id="NIH65605.1"/>
    </source>
</evidence>
<comment type="caution">
    <text evidence="2">The sequence shown here is derived from an EMBL/GenBank/DDBJ whole genome shotgun (WGS) entry which is preliminary data.</text>
</comment>
<reference evidence="1" key="1">
    <citation type="journal article" date="2014" name="Int. J. Syst. Evol. Microbiol.">
        <title>Complete genome of a new Firmicutes species belonging to the dominant human colonic microbiota ('Ruminococcus bicirculans') reveals two chromosomes and a selective capacity to utilize plant glucans.</title>
        <authorList>
            <consortium name="NISC Comparative Sequencing Program"/>
            <person name="Wegmann U."/>
            <person name="Louis P."/>
            <person name="Goesmann A."/>
            <person name="Henrissat B."/>
            <person name="Duncan S.H."/>
            <person name="Flint H.J."/>
        </authorList>
    </citation>
    <scope>NUCLEOTIDE SEQUENCE</scope>
    <source>
        <strain evidence="1">CGMCC 4.5581</strain>
    </source>
</reference>
<dbReference type="AlphaFoldDB" id="A0A846LJW9"/>
<accession>A0A846LJW9</accession>
<reference evidence="2 3" key="3">
    <citation type="submission" date="2020-02" db="EMBL/GenBank/DDBJ databases">
        <title>Sequencing the genomes of 1000 actinobacteria strains.</title>
        <authorList>
            <person name="Klenk H.-P."/>
        </authorList>
    </citation>
    <scope>NUCLEOTIDE SEQUENCE [LARGE SCALE GENOMIC DNA]</scope>
    <source>
        <strain evidence="2 3">DSM 45201</strain>
    </source>
</reference>
<dbReference type="Proteomes" id="UP000552836">
    <property type="component" value="Unassembled WGS sequence"/>
</dbReference>
<dbReference type="EMBL" id="BMMI01000004">
    <property type="protein sequence ID" value="GGL65744.1"/>
    <property type="molecule type" value="Genomic_DNA"/>
</dbReference>
<dbReference type="EMBL" id="JAAMPA010000001">
    <property type="protein sequence ID" value="NIH65605.1"/>
    <property type="molecule type" value="Genomic_DNA"/>
</dbReference>